<feature type="compositionally biased region" description="Basic and acidic residues" evidence="1">
    <location>
        <begin position="186"/>
        <end position="198"/>
    </location>
</feature>
<gene>
    <name evidence="2" type="ORF">EV421DRAFT_1735574</name>
</gene>
<keyword evidence="3" id="KW-1185">Reference proteome</keyword>
<sequence>MPSHEAVAKDVAVSTGKSDELEQLSLAQNGSGKSTTSSVSREHIPVHRKMGTGCTCVSSIRKVGLAPGETIGDVEEDNQYYNRTTRTMSDRQFRGTFEREYLPCVTEVKSFAYLLLGTRQSPRDRLASRGRWKGSKKFKAPHYARFIWHWHIVSCHGSRHGRMLAGNMMMVKLESGVQLAMKIGTDRDANSEQSREQEGCGESASAYSNDVPSWRTRNEKMAKNQEVVKRIGFQKSNLIYLWVPATPAKIRAPSDLDQSPKYVENNVLRRSFGGSETNTEGICRRKAQKDAYSAHDLELGVAGAQLLIANLGRVTLTRDLRDGSGRVRKFRPGPDSRLLSSHQAIVISDTMRLAMQTELPVAHVSTTQNFDFLKWFAHLTSLLHHPDLFVMTSPVELEDDQTVSCFMLLAQTEYGGQPQTISRTSTKSIRNTEGFVDVINAV</sequence>
<reference evidence="2" key="1">
    <citation type="submission" date="2023-06" db="EMBL/GenBank/DDBJ databases">
        <authorList>
            <consortium name="Lawrence Berkeley National Laboratory"/>
            <person name="Ahrendt S."/>
            <person name="Sahu N."/>
            <person name="Indic B."/>
            <person name="Wong-Bajracharya J."/>
            <person name="Merenyi Z."/>
            <person name="Ke H.-M."/>
            <person name="Monk M."/>
            <person name="Kocsube S."/>
            <person name="Drula E."/>
            <person name="Lipzen A."/>
            <person name="Balint B."/>
            <person name="Henrissat B."/>
            <person name="Andreopoulos B."/>
            <person name="Martin F.M."/>
            <person name="Harder C.B."/>
            <person name="Rigling D."/>
            <person name="Ford K.L."/>
            <person name="Foster G.D."/>
            <person name="Pangilinan J."/>
            <person name="Papanicolaou A."/>
            <person name="Barry K."/>
            <person name="LaButti K."/>
            <person name="Viragh M."/>
            <person name="Koriabine M."/>
            <person name="Yan M."/>
            <person name="Riley R."/>
            <person name="Champramary S."/>
            <person name="Plett K.L."/>
            <person name="Tsai I.J."/>
            <person name="Slot J."/>
            <person name="Sipos G."/>
            <person name="Plett J."/>
            <person name="Nagy L.G."/>
            <person name="Grigoriev I.V."/>
        </authorList>
    </citation>
    <scope>NUCLEOTIDE SEQUENCE</scope>
    <source>
        <strain evidence="2">FPL87.14</strain>
    </source>
</reference>
<dbReference type="AlphaFoldDB" id="A0AA39MRZ7"/>
<evidence type="ECO:0000313" key="2">
    <source>
        <dbReference type="EMBL" id="KAK0443854.1"/>
    </source>
</evidence>
<dbReference type="Proteomes" id="UP001175226">
    <property type="component" value="Unassembled WGS sequence"/>
</dbReference>
<feature type="region of interest" description="Disordered" evidence="1">
    <location>
        <begin position="186"/>
        <end position="213"/>
    </location>
</feature>
<name>A0AA39MRZ7_9AGAR</name>
<evidence type="ECO:0000313" key="3">
    <source>
        <dbReference type="Proteomes" id="UP001175226"/>
    </source>
</evidence>
<dbReference type="EMBL" id="JAUEPT010000021">
    <property type="protein sequence ID" value="KAK0443854.1"/>
    <property type="molecule type" value="Genomic_DNA"/>
</dbReference>
<proteinExistence type="predicted"/>
<organism evidence="2 3">
    <name type="scientific">Armillaria borealis</name>
    <dbReference type="NCBI Taxonomy" id="47425"/>
    <lineage>
        <taxon>Eukaryota</taxon>
        <taxon>Fungi</taxon>
        <taxon>Dikarya</taxon>
        <taxon>Basidiomycota</taxon>
        <taxon>Agaricomycotina</taxon>
        <taxon>Agaricomycetes</taxon>
        <taxon>Agaricomycetidae</taxon>
        <taxon>Agaricales</taxon>
        <taxon>Marasmiineae</taxon>
        <taxon>Physalacriaceae</taxon>
        <taxon>Armillaria</taxon>
    </lineage>
</organism>
<protein>
    <submittedName>
        <fullName evidence="2">Uncharacterized protein</fullName>
    </submittedName>
</protein>
<comment type="caution">
    <text evidence="2">The sequence shown here is derived from an EMBL/GenBank/DDBJ whole genome shotgun (WGS) entry which is preliminary data.</text>
</comment>
<feature type="compositionally biased region" description="Polar residues" evidence="1">
    <location>
        <begin position="25"/>
        <end position="39"/>
    </location>
</feature>
<feature type="region of interest" description="Disordered" evidence="1">
    <location>
        <begin position="25"/>
        <end position="45"/>
    </location>
</feature>
<evidence type="ECO:0000256" key="1">
    <source>
        <dbReference type="SAM" id="MobiDB-lite"/>
    </source>
</evidence>
<accession>A0AA39MRZ7</accession>